<comment type="caution">
    <text evidence="1">The sequence shown here is derived from an EMBL/GenBank/DDBJ whole genome shotgun (WGS) entry which is preliminary data.</text>
</comment>
<proteinExistence type="predicted"/>
<evidence type="ECO:0000313" key="1">
    <source>
        <dbReference type="EMBL" id="KXG42764.1"/>
    </source>
</evidence>
<protein>
    <submittedName>
        <fullName evidence="1">Uncharacterized protein</fullName>
    </submittedName>
</protein>
<dbReference type="AlphaFoldDB" id="A0A135L199"/>
<dbReference type="RefSeq" id="WP_068722523.1">
    <property type="nucleotide sequence ID" value="NZ_LSKU01000001.1"/>
</dbReference>
<dbReference type="EMBL" id="LSKU01000001">
    <property type="protein sequence ID" value="KXG42764.1"/>
    <property type="molecule type" value="Genomic_DNA"/>
</dbReference>
<evidence type="ECO:0000313" key="2">
    <source>
        <dbReference type="Proteomes" id="UP000070352"/>
    </source>
</evidence>
<name>A0A135L199_9BACI</name>
<dbReference type="STRING" id="1413211.U473_00915"/>
<accession>A0A135L199</accession>
<dbReference type="Proteomes" id="UP000070352">
    <property type="component" value="Unassembled WGS sequence"/>
</dbReference>
<dbReference type="OrthoDB" id="9765872at2"/>
<keyword evidence="2" id="KW-1185">Reference proteome</keyword>
<sequence length="275" mass="31959">MHWSGKYLSQYGANDGVVLVKDAGLPYSTHISGHWNHDNIRLGKNIFPFIDSIVNTHKKINPIKLEQRKQEWILYPLLLHGGQLRGNQETFQFYVPKYEKGIDIQGLSSSAQVEIELVMPNQQKIRMRSEGIQMDDLFDGAYLYQFSLSNPKSGAYQIHIKGNRREAFFIMVSLDSFQHEAIHIRQENLCDSVSTLQIQFQPPDYWQKDSLMIHINGGQNQLTPRINHSMINAEWRLPNVKSIANLRVHLSMKTKYGEKIERDYVKSFVHSKYKL</sequence>
<gene>
    <name evidence="1" type="ORF">U473_00915</name>
</gene>
<reference evidence="1 2" key="1">
    <citation type="submission" date="2016-02" db="EMBL/GenBank/DDBJ databases">
        <title>Draft Genome for Tepidibacillus decaturensis nov. sp. Strain Z9, an Anaerobic, Moderately Thermophilic and Heterotrophic Bacterium from Deep Subsurface of the Illinois Basin, USA.</title>
        <authorList>
            <person name="Dong Y."/>
            <person name="Chang J.Y."/>
            <person name="Sanford R."/>
            <person name="Fouke B.W."/>
        </authorList>
    </citation>
    <scope>NUCLEOTIDE SEQUENCE [LARGE SCALE GENOMIC DNA]</scope>
    <source>
        <strain evidence="1 2">Z9</strain>
    </source>
</reference>
<organism evidence="1 2">
    <name type="scientific">Tepidibacillus decaturensis</name>
    <dbReference type="NCBI Taxonomy" id="1413211"/>
    <lineage>
        <taxon>Bacteria</taxon>
        <taxon>Bacillati</taxon>
        <taxon>Bacillota</taxon>
        <taxon>Bacilli</taxon>
        <taxon>Bacillales</taxon>
        <taxon>Bacillaceae</taxon>
        <taxon>Tepidibacillus</taxon>
    </lineage>
</organism>